<proteinExistence type="predicted"/>
<evidence type="ECO:0000313" key="2">
    <source>
        <dbReference type="EMBL" id="KRU13640.1"/>
    </source>
</evidence>
<dbReference type="RefSeq" id="WP_155760345.1">
    <property type="nucleotide sequence ID" value="NZ_ANZB01000001.1"/>
</dbReference>
<dbReference type="Proteomes" id="UP000030905">
    <property type="component" value="Chromosome"/>
</dbReference>
<dbReference type="KEGG" id="cpae:CPAST_c02600"/>
<keyword evidence="4" id="KW-1185">Reference proteome</keyword>
<gene>
    <name evidence="1" type="ORF">CLPA_c02600</name>
    <name evidence="2" type="ORF">CP6013_02888</name>
</gene>
<dbReference type="GeneID" id="93076193"/>
<protein>
    <submittedName>
        <fullName evidence="1">Uncharacterized protein</fullName>
    </submittedName>
</protein>
<reference evidence="2" key="2">
    <citation type="submission" date="2015-10" db="EMBL/GenBank/DDBJ databases">
        <title>Improved Draft Genome Sequence of Clostridium pasteurianum Strain ATCC 6013 (DSM 525) Using a Hybrid Next-Generation Sequencing Approach.</title>
        <authorList>
            <person name="Pyne M.E."/>
            <person name="Utturkar S.M."/>
            <person name="Brown S.D."/>
            <person name="Moo-Young M."/>
            <person name="Chung D.A."/>
            <person name="Chou P.C."/>
        </authorList>
    </citation>
    <scope>NUCLEOTIDE SEQUENCE</scope>
    <source>
        <strain evidence="2">ATCC 6013</strain>
    </source>
</reference>
<reference evidence="2 3" key="3">
    <citation type="journal article" name="Genome Announc.">
        <title>Improved Draft Genome Sequence of Clostridium pasteurianum Strain ATCC 6013 (DSM 525) Using a Hybrid Next-Generation Sequencing Approach.</title>
        <authorList>
            <person name="Pyne M.E."/>
            <person name="Utturkar S."/>
            <person name="Brown S.D."/>
            <person name="Moo-Young M."/>
            <person name="Chung D.A."/>
            <person name="Chou C.P."/>
        </authorList>
    </citation>
    <scope>NUCLEOTIDE SEQUENCE [LARGE SCALE GENOMIC DNA]</scope>
    <source>
        <strain evidence="2 3">ATCC 6013</strain>
    </source>
</reference>
<dbReference type="EMBL" id="CP009268">
    <property type="protein sequence ID" value="AJA50348.1"/>
    <property type="molecule type" value="Genomic_DNA"/>
</dbReference>
<accession>A0A0H3J604</accession>
<name>A0A0H3J604_CLOPA</name>
<evidence type="ECO:0000313" key="3">
    <source>
        <dbReference type="Proteomes" id="UP000028042"/>
    </source>
</evidence>
<reference evidence="1 4" key="1">
    <citation type="journal article" date="2015" name="Genome Announc.">
        <title>Complete Genome Sequence of the Nitrogen-Fixing and Solvent-Producing Clostridium pasteurianum DSM 525.</title>
        <authorList>
            <person name="Poehlein A."/>
            <person name="Grosse-Honebrink A."/>
            <person name="Zhang Y."/>
            <person name="Minton N.P."/>
            <person name="Daniel R."/>
        </authorList>
    </citation>
    <scope>NUCLEOTIDE SEQUENCE [LARGE SCALE GENOMIC DNA]</scope>
    <source>
        <strain evidence="1">DSM 525</strain>
        <strain evidence="4">DSM 525 / ATCC 6013</strain>
    </source>
</reference>
<organism evidence="1 4">
    <name type="scientific">Clostridium pasteurianum DSM 525 = ATCC 6013</name>
    <dbReference type="NCBI Taxonomy" id="1262449"/>
    <lineage>
        <taxon>Bacteria</taxon>
        <taxon>Bacillati</taxon>
        <taxon>Bacillota</taxon>
        <taxon>Clostridia</taxon>
        <taxon>Eubacteriales</taxon>
        <taxon>Clostridiaceae</taxon>
        <taxon>Clostridium</taxon>
    </lineage>
</organism>
<dbReference type="EMBL" id="JPGY02000001">
    <property type="protein sequence ID" value="KRU13640.1"/>
    <property type="molecule type" value="Genomic_DNA"/>
</dbReference>
<evidence type="ECO:0000313" key="1">
    <source>
        <dbReference type="EMBL" id="AJA50348.1"/>
    </source>
</evidence>
<dbReference type="Proteomes" id="UP000028042">
    <property type="component" value="Unassembled WGS sequence"/>
</dbReference>
<dbReference type="KEGG" id="cpat:CLPA_c02600"/>
<dbReference type="AlphaFoldDB" id="A0A0H3J604"/>
<sequence>MDEDMEKCEEYLKSLCNDMIYLLNELKDKRSIQDDEYERYVHLKKEFLNNTY</sequence>
<dbReference type="PATRIC" id="fig|1262449.7.peg.240"/>
<evidence type="ECO:0000313" key="4">
    <source>
        <dbReference type="Proteomes" id="UP000030905"/>
    </source>
</evidence>